<feature type="domain" description="RNA 3'-terminal phosphate cyclase" evidence="2">
    <location>
        <begin position="16"/>
        <end position="338"/>
    </location>
</feature>
<dbReference type="PANTHER" id="PTHR11096:SF0">
    <property type="entry name" value="RNA 3'-TERMINAL PHOSPHATE CYCLASE"/>
    <property type="match status" value="1"/>
</dbReference>
<gene>
    <name evidence="3" type="ORF">UCDDA912_g04914</name>
</gene>
<reference evidence="3 4" key="2">
    <citation type="submission" date="2015-05" db="EMBL/GenBank/DDBJ databases">
        <authorList>
            <person name="Morales-Cruz A."/>
            <person name="Amrine K.C."/>
            <person name="Cantu D."/>
        </authorList>
    </citation>
    <scope>NUCLEOTIDE SEQUENCE [LARGE SCALE GENOMIC DNA]</scope>
    <source>
        <strain evidence="3">DA912</strain>
    </source>
</reference>
<dbReference type="OrthoDB" id="25029at2759"/>
<reference evidence="3 4" key="1">
    <citation type="submission" date="2015-05" db="EMBL/GenBank/DDBJ databases">
        <title>Distinctive expansion of gene families associated with plant cell wall degradation and secondary metabolism in the genomes of grapevine trunk pathogens.</title>
        <authorList>
            <person name="Lawrence D.P."/>
            <person name="Travadon R."/>
            <person name="Rolshausen P.E."/>
            <person name="Baumgartner K."/>
        </authorList>
    </citation>
    <scope>NUCLEOTIDE SEQUENCE [LARGE SCALE GENOMIC DNA]</scope>
    <source>
        <strain evidence="3">DA912</strain>
    </source>
</reference>
<sequence length="516" mass="56898">MSMASDDAIHLDGRTGEGGGQLVRIAIALASVAGKPVKITDVRGNRPGPRGGGLKSQHFTSIAWLAKATGADVKGLEVGSKTLEFRPTRGPGQLRERNMTIRAESAAASALLVFQAVLPFLLFAGNESGEPVELTISGGTNVSFSPSYEYLDQVLLPALEGWFGVRVERRINGRGWSLGPASRGSLWFRVQPVSLGETLRLREGLEIAPRPGDLDIKTIDVTIITPSNMHAELEAALRQRLEKDFPGVECDFRPPEESKHESRIYVLLVAKSATLRWGRDVLYNRKRKGKTVATLSEEVARDVTKSLAEEISAGGVVDEFLQDQLVIFQALAEGRTSFPRSRPEGQGHDEQGPAAIEDGLDGLHIGDGLRADRTGKPFGDQETDSTHTQTARWVTAEVLEPQLTWTCTEGDCWEEKADTRNPKLAKTGWFNRSTSALSDDDEEDESWDTEIYGKEERHLLLSVEPYHVTDFVELVEAGRDAFVQKNPDEESRVYPRDFYDIIHQGPAVLVRRAWCA</sequence>
<evidence type="ECO:0000256" key="1">
    <source>
        <dbReference type="SAM" id="MobiDB-lite"/>
    </source>
</evidence>
<evidence type="ECO:0000259" key="2">
    <source>
        <dbReference type="Pfam" id="PF01137"/>
    </source>
</evidence>
<dbReference type="InterPro" id="IPR013792">
    <property type="entry name" value="RNA3'P_cycl/enolpyr_Trfase_a/b"/>
</dbReference>
<evidence type="ECO:0000313" key="4">
    <source>
        <dbReference type="Proteomes" id="UP000034680"/>
    </source>
</evidence>
<dbReference type="AlphaFoldDB" id="A0A0G2FM54"/>
<dbReference type="InterPro" id="IPR023797">
    <property type="entry name" value="RNA3'_phos_cyclase_dom"/>
</dbReference>
<dbReference type="Pfam" id="PF01137">
    <property type="entry name" value="RTC"/>
    <property type="match status" value="1"/>
</dbReference>
<dbReference type="InterPro" id="IPR037136">
    <property type="entry name" value="RNA3'_phos_cyclase_dom_sf"/>
</dbReference>
<dbReference type="InterPro" id="IPR000228">
    <property type="entry name" value="RNA3'_term_phos_cyc"/>
</dbReference>
<dbReference type="SUPFAM" id="SSF55205">
    <property type="entry name" value="EPT/RTPC-like"/>
    <property type="match status" value="1"/>
</dbReference>
<comment type="caution">
    <text evidence="3">The sequence shown here is derived from an EMBL/GenBank/DDBJ whole genome shotgun (WGS) entry which is preliminary data.</text>
</comment>
<organism evidence="3 4">
    <name type="scientific">Diaporthe ampelina</name>
    <dbReference type="NCBI Taxonomy" id="1214573"/>
    <lineage>
        <taxon>Eukaryota</taxon>
        <taxon>Fungi</taxon>
        <taxon>Dikarya</taxon>
        <taxon>Ascomycota</taxon>
        <taxon>Pezizomycotina</taxon>
        <taxon>Sordariomycetes</taxon>
        <taxon>Sordariomycetidae</taxon>
        <taxon>Diaporthales</taxon>
        <taxon>Diaporthaceae</taxon>
        <taxon>Diaporthe</taxon>
    </lineage>
</organism>
<accession>A0A0G2FM54</accession>
<feature type="region of interest" description="Disordered" evidence="1">
    <location>
        <begin position="337"/>
        <end position="392"/>
    </location>
</feature>
<evidence type="ECO:0000313" key="3">
    <source>
        <dbReference type="EMBL" id="KKY35121.1"/>
    </source>
</evidence>
<dbReference type="EMBL" id="LCUC01000172">
    <property type="protein sequence ID" value="KKY35121.1"/>
    <property type="molecule type" value="Genomic_DNA"/>
</dbReference>
<dbReference type="PANTHER" id="PTHR11096">
    <property type="entry name" value="RNA 3' TERMINAL PHOSPHATE CYCLASE"/>
    <property type="match status" value="1"/>
</dbReference>
<name>A0A0G2FM54_9PEZI</name>
<dbReference type="Gene3D" id="3.30.360.20">
    <property type="entry name" value="RNA 3'-terminal phosphate cyclase, insert domain"/>
    <property type="match status" value="1"/>
</dbReference>
<dbReference type="GO" id="GO:0005634">
    <property type="term" value="C:nucleus"/>
    <property type="evidence" value="ECO:0007669"/>
    <property type="project" value="TreeGrafter"/>
</dbReference>
<protein>
    <submittedName>
        <fullName evidence="3">Putative rna 3terminal phosphate cyclase</fullName>
    </submittedName>
</protein>
<dbReference type="STRING" id="1214573.A0A0G2FM54"/>
<proteinExistence type="predicted"/>
<dbReference type="Proteomes" id="UP000034680">
    <property type="component" value="Unassembled WGS sequence"/>
</dbReference>
<dbReference type="GO" id="GO:0006396">
    <property type="term" value="P:RNA processing"/>
    <property type="evidence" value="ECO:0007669"/>
    <property type="project" value="InterPro"/>
</dbReference>
<feature type="compositionally biased region" description="Basic and acidic residues" evidence="1">
    <location>
        <begin position="341"/>
        <end position="351"/>
    </location>
</feature>
<dbReference type="InterPro" id="IPR036553">
    <property type="entry name" value="RPTC_insert"/>
</dbReference>
<keyword evidence="4" id="KW-1185">Reference proteome</keyword>
<dbReference type="Gene3D" id="3.65.10.20">
    <property type="entry name" value="RNA 3'-terminal phosphate cyclase domain"/>
    <property type="match status" value="1"/>
</dbReference>
<dbReference type="GO" id="GO:0003963">
    <property type="term" value="F:RNA-3'-phosphate cyclase activity"/>
    <property type="evidence" value="ECO:0007669"/>
    <property type="project" value="TreeGrafter"/>
</dbReference>